<evidence type="ECO:0000313" key="5">
    <source>
        <dbReference type="EMBL" id="WHY53609.1"/>
    </source>
</evidence>
<evidence type="ECO:0000256" key="2">
    <source>
        <dbReference type="ARBA" id="ARBA00023125"/>
    </source>
</evidence>
<dbReference type="EMBL" id="CP126101">
    <property type="protein sequence ID" value="WHY53609.1"/>
    <property type="molecule type" value="Genomic_DNA"/>
</dbReference>
<accession>A0AAX3X1V7</accession>
<dbReference type="PANTHER" id="PTHR30204">
    <property type="entry name" value="REDOX-CYCLING DRUG-SENSING TRANSCRIPTIONAL ACTIVATOR SOXR"/>
    <property type="match status" value="1"/>
</dbReference>
<evidence type="ECO:0000259" key="4">
    <source>
        <dbReference type="PROSITE" id="PS50937"/>
    </source>
</evidence>
<keyword evidence="2" id="KW-0238">DNA-binding</keyword>
<proteinExistence type="predicted"/>
<dbReference type="InterPro" id="IPR000551">
    <property type="entry name" value="MerR-type_HTH_dom"/>
</dbReference>
<dbReference type="AlphaFoldDB" id="A0AAX3X1V7"/>
<dbReference type="GO" id="GO:0003700">
    <property type="term" value="F:DNA-binding transcription factor activity"/>
    <property type="evidence" value="ECO:0007669"/>
    <property type="project" value="InterPro"/>
</dbReference>
<protein>
    <submittedName>
        <fullName evidence="5">MerR family transcriptional regulator</fullName>
    </submittedName>
</protein>
<organism evidence="5 6">
    <name type="scientific">Lysinibacillus pakistanensis</name>
    <dbReference type="NCBI Taxonomy" id="759811"/>
    <lineage>
        <taxon>Bacteria</taxon>
        <taxon>Bacillati</taxon>
        <taxon>Bacillota</taxon>
        <taxon>Bacilli</taxon>
        <taxon>Bacillales</taxon>
        <taxon>Bacillaceae</taxon>
        <taxon>Lysinibacillus</taxon>
    </lineage>
</organism>
<dbReference type="PROSITE" id="PS50937">
    <property type="entry name" value="HTH_MERR_2"/>
    <property type="match status" value="1"/>
</dbReference>
<dbReference type="PANTHER" id="PTHR30204:SF94">
    <property type="entry name" value="HEAVY METAL-DEPENDENT TRANSCRIPTIONAL REGULATOR HI_0293-RELATED"/>
    <property type="match status" value="1"/>
</dbReference>
<dbReference type="SUPFAM" id="SSF46955">
    <property type="entry name" value="Putative DNA-binding domain"/>
    <property type="match status" value="1"/>
</dbReference>
<keyword evidence="3" id="KW-0804">Transcription</keyword>
<dbReference type="Gene3D" id="1.10.1660.10">
    <property type="match status" value="1"/>
</dbReference>
<keyword evidence="1" id="KW-0805">Transcription regulation</keyword>
<dbReference type="GO" id="GO:0003677">
    <property type="term" value="F:DNA binding"/>
    <property type="evidence" value="ECO:0007669"/>
    <property type="project" value="UniProtKB-KW"/>
</dbReference>
<feature type="domain" description="HTH merR-type" evidence="4">
    <location>
        <begin position="1"/>
        <end position="68"/>
    </location>
</feature>
<dbReference type="Proteomes" id="UP001178322">
    <property type="component" value="Chromosome"/>
</dbReference>
<evidence type="ECO:0000256" key="1">
    <source>
        <dbReference type="ARBA" id="ARBA00023015"/>
    </source>
</evidence>
<evidence type="ECO:0000256" key="3">
    <source>
        <dbReference type="ARBA" id="ARBA00023163"/>
    </source>
</evidence>
<dbReference type="SMART" id="SM00422">
    <property type="entry name" value="HTH_MERR"/>
    <property type="match status" value="1"/>
</dbReference>
<dbReference type="Pfam" id="PF13411">
    <property type="entry name" value="MerR_1"/>
    <property type="match status" value="1"/>
</dbReference>
<gene>
    <name evidence="5" type="ORF">QNH24_10355</name>
</gene>
<dbReference type="RefSeq" id="WP_283872016.1">
    <property type="nucleotide sequence ID" value="NZ_CP126101.1"/>
</dbReference>
<dbReference type="CDD" id="cd00592">
    <property type="entry name" value="HTH_MerR-like"/>
    <property type="match status" value="1"/>
</dbReference>
<dbReference type="InterPro" id="IPR009061">
    <property type="entry name" value="DNA-bd_dom_put_sf"/>
</dbReference>
<sequence length="146" mass="17102">MKIKQFAEKYQLTTDTVRYYEKEGLLYPHKLDNGYRVYDDTCENTIKLILVLRQLGFTLQEIKQLLMLDQKPVSESCNQETVQLFSTKIAHIEQQLLFYQQALQSLQLTKTLMADGKYAENQVVIASLIEDMYKKLQEGHGHYETT</sequence>
<evidence type="ECO:0000313" key="6">
    <source>
        <dbReference type="Proteomes" id="UP001178322"/>
    </source>
</evidence>
<reference evidence="5" key="1">
    <citation type="submission" date="2023-05" db="EMBL/GenBank/DDBJ databases">
        <title>Comparative genomics of Bacillaceae isolates and their secondary metabolite potential.</title>
        <authorList>
            <person name="Song L."/>
            <person name="Nielsen L.J."/>
            <person name="Mohite O."/>
            <person name="Xu X."/>
            <person name="Weber T."/>
            <person name="Kovacs A.T."/>
        </authorList>
    </citation>
    <scope>NUCLEOTIDE SEQUENCE</scope>
    <source>
        <strain evidence="5">LY1</strain>
    </source>
</reference>
<name>A0AAX3X1V7_9BACI</name>
<dbReference type="InterPro" id="IPR047057">
    <property type="entry name" value="MerR_fam"/>
</dbReference>